<evidence type="ECO:0000256" key="5">
    <source>
        <dbReference type="ARBA" id="ARBA00022989"/>
    </source>
</evidence>
<feature type="transmembrane region" description="Helical" evidence="7">
    <location>
        <begin position="191"/>
        <end position="220"/>
    </location>
</feature>
<dbReference type="InterPro" id="IPR025966">
    <property type="entry name" value="OppC_N"/>
</dbReference>
<feature type="domain" description="ABC transmembrane type-1" evidence="8">
    <location>
        <begin position="74"/>
        <end position="263"/>
    </location>
</feature>
<dbReference type="PROSITE" id="PS50928">
    <property type="entry name" value="ABC_TM1"/>
    <property type="match status" value="1"/>
</dbReference>
<dbReference type="Proteomes" id="UP000247978">
    <property type="component" value="Unassembled WGS sequence"/>
</dbReference>
<dbReference type="InterPro" id="IPR035906">
    <property type="entry name" value="MetI-like_sf"/>
</dbReference>
<evidence type="ECO:0000256" key="7">
    <source>
        <dbReference type="RuleBase" id="RU363032"/>
    </source>
</evidence>
<dbReference type="Pfam" id="PF00528">
    <property type="entry name" value="BPD_transp_1"/>
    <property type="match status" value="1"/>
</dbReference>
<sequence length="277" mass="30249">MGEFLTRLRNDKIGLMGLIGVLLICIIGLLAPFIAPHNPTEIFNEYRLVSPNSQFLLGTDDLGRDILSRIIYGAQVSLMVGLIAVGIGAGFGLLFGLLAGYFQGVIDNIIMRVMDVLFAFPDLLLALAIVAVLGPNLKNTMIAIGLVFIPVFTRLVRSSVISVKEMEYVTNAKSIGASHFRIIVRHLTPNILAPFLVQITLALSSAILAEAALSFLGLGIQPPDPSWGSMLNTSRKFMEIAPWTAIFPAVFIIFTIFCFNLLGDSLRDIFDPRLKDQ</sequence>
<dbReference type="PANTHER" id="PTHR43386">
    <property type="entry name" value="OLIGOPEPTIDE TRANSPORT SYSTEM PERMEASE PROTEIN APPC"/>
    <property type="match status" value="1"/>
</dbReference>
<keyword evidence="10" id="KW-1185">Reference proteome</keyword>
<dbReference type="PANTHER" id="PTHR43386:SF1">
    <property type="entry name" value="D,D-DIPEPTIDE TRANSPORT SYSTEM PERMEASE PROTEIN DDPC-RELATED"/>
    <property type="match status" value="1"/>
</dbReference>
<dbReference type="OrthoDB" id="9797472at2"/>
<accession>A0A2V3W153</accession>
<feature type="transmembrane region" description="Helical" evidence="7">
    <location>
        <begin position="78"/>
        <end position="101"/>
    </location>
</feature>
<dbReference type="EMBL" id="QJJQ01000009">
    <property type="protein sequence ID" value="PXW85985.1"/>
    <property type="molecule type" value="Genomic_DNA"/>
</dbReference>
<evidence type="ECO:0000256" key="6">
    <source>
        <dbReference type="ARBA" id="ARBA00023136"/>
    </source>
</evidence>
<dbReference type="GO" id="GO:0005886">
    <property type="term" value="C:plasma membrane"/>
    <property type="evidence" value="ECO:0007669"/>
    <property type="project" value="UniProtKB-SubCell"/>
</dbReference>
<dbReference type="RefSeq" id="WP_110395935.1">
    <property type="nucleotide sequence ID" value="NZ_JADIJL010000002.1"/>
</dbReference>
<feature type="transmembrane region" description="Helical" evidence="7">
    <location>
        <begin position="140"/>
        <end position="156"/>
    </location>
</feature>
<gene>
    <name evidence="9" type="ORF">DFR56_109148</name>
</gene>
<feature type="transmembrane region" description="Helical" evidence="7">
    <location>
        <begin position="240"/>
        <end position="263"/>
    </location>
</feature>
<comment type="similarity">
    <text evidence="7">Belongs to the binding-protein-dependent transport system permease family.</text>
</comment>
<dbReference type="InterPro" id="IPR050366">
    <property type="entry name" value="BP-dependent_transpt_permease"/>
</dbReference>
<dbReference type="GO" id="GO:0055085">
    <property type="term" value="P:transmembrane transport"/>
    <property type="evidence" value="ECO:0007669"/>
    <property type="project" value="InterPro"/>
</dbReference>
<evidence type="ECO:0000256" key="4">
    <source>
        <dbReference type="ARBA" id="ARBA00022692"/>
    </source>
</evidence>
<keyword evidence="3" id="KW-1003">Cell membrane</keyword>
<keyword evidence="2 7" id="KW-0813">Transport</keyword>
<evidence type="ECO:0000256" key="3">
    <source>
        <dbReference type="ARBA" id="ARBA00022475"/>
    </source>
</evidence>
<dbReference type="Pfam" id="PF12911">
    <property type="entry name" value="OppC_N"/>
    <property type="match status" value="1"/>
</dbReference>
<feature type="transmembrane region" description="Helical" evidence="7">
    <location>
        <begin position="12"/>
        <end position="35"/>
    </location>
</feature>
<evidence type="ECO:0000256" key="2">
    <source>
        <dbReference type="ARBA" id="ARBA00022448"/>
    </source>
</evidence>
<dbReference type="InterPro" id="IPR000515">
    <property type="entry name" value="MetI-like"/>
</dbReference>
<evidence type="ECO:0000313" key="9">
    <source>
        <dbReference type="EMBL" id="PXW85985.1"/>
    </source>
</evidence>
<comment type="subcellular location">
    <subcellularLocation>
        <location evidence="1 7">Cell membrane</location>
        <topology evidence="1 7">Multi-pass membrane protein</topology>
    </subcellularLocation>
</comment>
<keyword evidence="5 7" id="KW-1133">Transmembrane helix</keyword>
<evidence type="ECO:0000259" key="8">
    <source>
        <dbReference type="PROSITE" id="PS50928"/>
    </source>
</evidence>
<keyword evidence="4 7" id="KW-0812">Transmembrane</keyword>
<dbReference type="SUPFAM" id="SSF161098">
    <property type="entry name" value="MetI-like"/>
    <property type="match status" value="1"/>
</dbReference>
<dbReference type="AlphaFoldDB" id="A0A2V3W153"/>
<comment type="caution">
    <text evidence="9">The sequence shown here is derived from an EMBL/GenBank/DDBJ whole genome shotgun (WGS) entry which is preliminary data.</text>
</comment>
<evidence type="ECO:0000313" key="10">
    <source>
        <dbReference type="Proteomes" id="UP000247978"/>
    </source>
</evidence>
<dbReference type="CDD" id="cd06261">
    <property type="entry name" value="TM_PBP2"/>
    <property type="match status" value="1"/>
</dbReference>
<keyword evidence="6 7" id="KW-0472">Membrane</keyword>
<name>A0A2V3W153_9BACI</name>
<reference evidence="9 10" key="1">
    <citation type="submission" date="2018-05" db="EMBL/GenBank/DDBJ databases">
        <title>Genomic Encyclopedia of Type Strains, Phase IV (KMG-IV): sequencing the most valuable type-strain genomes for metagenomic binning, comparative biology and taxonomic classification.</title>
        <authorList>
            <person name="Goeker M."/>
        </authorList>
    </citation>
    <scope>NUCLEOTIDE SEQUENCE [LARGE SCALE GENOMIC DNA]</scope>
    <source>
        <strain evidence="9 10">DSM 28556</strain>
    </source>
</reference>
<feature type="transmembrane region" description="Helical" evidence="7">
    <location>
        <begin position="113"/>
        <end position="134"/>
    </location>
</feature>
<organism evidence="9 10">
    <name type="scientific">Pseudogracilibacillus auburnensis</name>
    <dbReference type="NCBI Taxonomy" id="1494959"/>
    <lineage>
        <taxon>Bacteria</taxon>
        <taxon>Bacillati</taxon>
        <taxon>Bacillota</taxon>
        <taxon>Bacilli</taxon>
        <taxon>Bacillales</taxon>
        <taxon>Bacillaceae</taxon>
        <taxon>Pseudogracilibacillus</taxon>
    </lineage>
</organism>
<proteinExistence type="inferred from homology"/>
<protein>
    <submittedName>
        <fullName evidence="9">Peptide/nickel transport system permease protein</fullName>
    </submittedName>
</protein>
<dbReference type="Gene3D" id="1.10.3720.10">
    <property type="entry name" value="MetI-like"/>
    <property type="match status" value="1"/>
</dbReference>
<evidence type="ECO:0000256" key="1">
    <source>
        <dbReference type="ARBA" id="ARBA00004651"/>
    </source>
</evidence>